<feature type="signal peptide" evidence="1">
    <location>
        <begin position="1"/>
        <end position="16"/>
    </location>
</feature>
<keyword evidence="3" id="KW-1185">Reference proteome</keyword>
<evidence type="ECO:0000256" key="1">
    <source>
        <dbReference type="SAM" id="SignalP"/>
    </source>
</evidence>
<organism evidence="2 3">
    <name type="scientific">Panicum virgatum</name>
    <name type="common">Blackwell switchgrass</name>
    <dbReference type="NCBI Taxonomy" id="38727"/>
    <lineage>
        <taxon>Eukaryota</taxon>
        <taxon>Viridiplantae</taxon>
        <taxon>Streptophyta</taxon>
        <taxon>Embryophyta</taxon>
        <taxon>Tracheophyta</taxon>
        <taxon>Spermatophyta</taxon>
        <taxon>Magnoliopsida</taxon>
        <taxon>Liliopsida</taxon>
        <taxon>Poales</taxon>
        <taxon>Poaceae</taxon>
        <taxon>PACMAD clade</taxon>
        <taxon>Panicoideae</taxon>
        <taxon>Panicodae</taxon>
        <taxon>Paniceae</taxon>
        <taxon>Panicinae</taxon>
        <taxon>Panicum</taxon>
        <taxon>Panicum sect. Hiantes</taxon>
    </lineage>
</organism>
<evidence type="ECO:0000313" key="2">
    <source>
        <dbReference type="EMBL" id="KAG2595759.1"/>
    </source>
</evidence>
<feature type="chain" id="PRO_5035916312" evidence="1">
    <location>
        <begin position="17"/>
        <end position="72"/>
    </location>
</feature>
<protein>
    <submittedName>
        <fullName evidence="2">Uncharacterized protein</fullName>
    </submittedName>
</protein>
<proteinExistence type="predicted"/>
<comment type="caution">
    <text evidence="2">The sequence shown here is derived from an EMBL/GenBank/DDBJ whole genome shotgun (WGS) entry which is preliminary data.</text>
</comment>
<dbReference type="EMBL" id="CM029045">
    <property type="protein sequence ID" value="KAG2595759.1"/>
    <property type="molecule type" value="Genomic_DNA"/>
</dbReference>
<gene>
    <name evidence="2" type="ORF">PVAP13_5KG094900</name>
</gene>
<dbReference type="AlphaFoldDB" id="A0A8T0SHI4"/>
<dbReference type="Proteomes" id="UP000823388">
    <property type="component" value="Chromosome 5K"/>
</dbReference>
<name>A0A8T0SHI4_PANVG</name>
<sequence>MQAVIVLFNIKLLVAALPKMPFDSLEIQSPRMHTACMCMHIRSKQCKNGAVDEEDPGLRHAACKVADMDAVV</sequence>
<evidence type="ECO:0000313" key="3">
    <source>
        <dbReference type="Proteomes" id="UP000823388"/>
    </source>
</evidence>
<reference evidence="2" key="1">
    <citation type="submission" date="2020-05" db="EMBL/GenBank/DDBJ databases">
        <title>WGS assembly of Panicum virgatum.</title>
        <authorList>
            <person name="Lovell J.T."/>
            <person name="Jenkins J."/>
            <person name="Shu S."/>
            <person name="Juenger T.E."/>
            <person name="Schmutz J."/>
        </authorList>
    </citation>
    <scope>NUCLEOTIDE SEQUENCE</scope>
    <source>
        <strain evidence="2">AP13</strain>
    </source>
</reference>
<accession>A0A8T0SHI4</accession>
<keyword evidence="1" id="KW-0732">Signal</keyword>